<dbReference type="Proteomes" id="UP001223886">
    <property type="component" value="Unassembled WGS sequence"/>
</dbReference>
<organism evidence="1 2">
    <name type="scientific">Thermoanaerobacter pentosaceus</name>
    <dbReference type="NCBI Taxonomy" id="694059"/>
    <lineage>
        <taxon>Bacteria</taxon>
        <taxon>Bacillati</taxon>
        <taxon>Bacillota</taxon>
        <taxon>Clostridia</taxon>
        <taxon>Thermoanaerobacterales</taxon>
        <taxon>Thermoanaerobacteraceae</taxon>
        <taxon>Thermoanaerobacter</taxon>
    </lineage>
</organism>
<gene>
    <name evidence="1" type="ORF">J2S24_000315</name>
</gene>
<protein>
    <submittedName>
        <fullName evidence="1">Uncharacterized protein</fullName>
    </submittedName>
</protein>
<keyword evidence="2" id="KW-1185">Reference proteome</keyword>
<accession>A0ABT9M160</accession>
<proteinExistence type="predicted"/>
<evidence type="ECO:0000313" key="1">
    <source>
        <dbReference type="EMBL" id="MDP9749851.1"/>
    </source>
</evidence>
<reference evidence="1 2" key="1">
    <citation type="submission" date="2023-07" db="EMBL/GenBank/DDBJ databases">
        <title>Genomic Encyclopedia of Type Strains, Phase IV (KMG-IV): sequencing the most valuable type-strain genomes for metagenomic binning, comparative biology and taxonomic classification.</title>
        <authorList>
            <person name="Goeker M."/>
        </authorList>
    </citation>
    <scope>NUCLEOTIDE SEQUENCE [LARGE SCALE GENOMIC DNA]</scope>
    <source>
        <strain evidence="1 2">DSM 25963</strain>
    </source>
</reference>
<evidence type="ECO:0000313" key="2">
    <source>
        <dbReference type="Proteomes" id="UP001223886"/>
    </source>
</evidence>
<comment type="caution">
    <text evidence="1">The sequence shown here is derived from an EMBL/GenBank/DDBJ whole genome shotgun (WGS) entry which is preliminary data.</text>
</comment>
<name>A0ABT9M160_9THEO</name>
<sequence>MPTEVNVEKMNFRVVNVISVGKRLFPRNSLYADNGL</sequence>
<dbReference type="EMBL" id="JAURUP010000002">
    <property type="protein sequence ID" value="MDP9749851.1"/>
    <property type="molecule type" value="Genomic_DNA"/>
</dbReference>